<evidence type="ECO:0000313" key="3">
    <source>
        <dbReference type="Proteomes" id="UP000054549"/>
    </source>
</evidence>
<protein>
    <submittedName>
        <fullName evidence="2">Uncharacterized protein</fullName>
    </submittedName>
</protein>
<dbReference type="InterPro" id="IPR027921">
    <property type="entry name" value="NOPCHAP1"/>
</dbReference>
<dbReference type="PANTHER" id="PTHR28674">
    <property type="entry name" value="SIMILAR TO DNA SEGMENT, CHR 10, WAYNE STATE UNIVERSITY 102,-EXPRESSED"/>
    <property type="match status" value="1"/>
</dbReference>
<dbReference type="Pfam" id="PF15370">
    <property type="entry name" value="NOPCHAP1"/>
    <property type="match status" value="1"/>
</dbReference>
<dbReference type="GO" id="GO:0000492">
    <property type="term" value="P:box C/D snoRNP assembly"/>
    <property type="evidence" value="ECO:0007669"/>
    <property type="project" value="InterPro"/>
</dbReference>
<feature type="compositionally biased region" description="Basic and acidic residues" evidence="1">
    <location>
        <begin position="104"/>
        <end position="116"/>
    </location>
</feature>
<sequence length="190" mass="21459">MERLEVEDDEQRERRIQIQLEKLNKSGAPQARKLLNFDFGNRVAWDAGPPTELLSRVQAFLPQIEASNAILAQQAESNPESVDIEHIDEDRDRYIEMNLGLGVFEDRTRRDKEQHKQNATQLSSASSSETSSSSEHDATYDSDSSDPDTDSSSEIITSFEPAPRSIRPLPKRSLASRVKPKIHVLNEAKE</sequence>
<dbReference type="STRING" id="946122.A0A0C2T5F7"/>
<dbReference type="OrthoDB" id="1112980at2759"/>
<evidence type="ECO:0000313" key="2">
    <source>
        <dbReference type="EMBL" id="KIL71155.1"/>
    </source>
</evidence>
<reference evidence="2 3" key="1">
    <citation type="submission" date="2014-04" db="EMBL/GenBank/DDBJ databases">
        <title>Evolutionary Origins and Diversification of the Mycorrhizal Mutualists.</title>
        <authorList>
            <consortium name="DOE Joint Genome Institute"/>
            <consortium name="Mycorrhizal Genomics Consortium"/>
            <person name="Kohler A."/>
            <person name="Kuo A."/>
            <person name="Nagy L.G."/>
            <person name="Floudas D."/>
            <person name="Copeland A."/>
            <person name="Barry K.W."/>
            <person name="Cichocki N."/>
            <person name="Veneault-Fourrey C."/>
            <person name="LaButti K."/>
            <person name="Lindquist E.A."/>
            <person name="Lipzen A."/>
            <person name="Lundell T."/>
            <person name="Morin E."/>
            <person name="Murat C."/>
            <person name="Riley R."/>
            <person name="Ohm R."/>
            <person name="Sun H."/>
            <person name="Tunlid A."/>
            <person name="Henrissat B."/>
            <person name="Grigoriev I.V."/>
            <person name="Hibbett D.S."/>
            <person name="Martin F."/>
        </authorList>
    </citation>
    <scope>NUCLEOTIDE SEQUENCE [LARGE SCALE GENOMIC DNA]</scope>
    <source>
        <strain evidence="2 3">Koide BX008</strain>
    </source>
</reference>
<dbReference type="PANTHER" id="PTHR28674:SF1">
    <property type="entry name" value="NOP PROTEIN CHAPERONE 1"/>
    <property type="match status" value="1"/>
</dbReference>
<dbReference type="EMBL" id="KN818222">
    <property type="protein sequence ID" value="KIL71155.1"/>
    <property type="molecule type" value="Genomic_DNA"/>
</dbReference>
<dbReference type="InParanoid" id="A0A0C2T5F7"/>
<organism evidence="2 3">
    <name type="scientific">Amanita muscaria (strain Koide BX008)</name>
    <dbReference type="NCBI Taxonomy" id="946122"/>
    <lineage>
        <taxon>Eukaryota</taxon>
        <taxon>Fungi</taxon>
        <taxon>Dikarya</taxon>
        <taxon>Basidiomycota</taxon>
        <taxon>Agaricomycotina</taxon>
        <taxon>Agaricomycetes</taxon>
        <taxon>Agaricomycetidae</taxon>
        <taxon>Agaricales</taxon>
        <taxon>Pluteineae</taxon>
        <taxon>Amanitaceae</taxon>
        <taxon>Amanita</taxon>
    </lineage>
</organism>
<accession>A0A0C2T5F7</accession>
<dbReference type="HOGENOM" id="CLU_108136_0_0_1"/>
<feature type="compositionally biased region" description="Low complexity" evidence="1">
    <location>
        <begin position="123"/>
        <end position="133"/>
    </location>
</feature>
<dbReference type="Proteomes" id="UP000054549">
    <property type="component" value="Unassembled WGS sequence"/>
</dbReference>
<evidence type="ECO:0000256" key="1">
    <source>
        <dbReference type="SAM" id="MobiDB-lite"/>
    </source>
</evidence>
<gene>
    <name evidence="2" type="ORF">M378DRAFT_19618</name>
</gene>
<name>A0A0C2T5F7_AMAMK</name>
<feature type="region of interest" description="Disordered" evidence="1">
    <location>
        <begin position="102"/>
        <end position="190"/>
    </location>
</feature>
<dbReference type="AlphaFoldDB" id="A0A0C2T5F7"/>
<proteinExistence type="predicted"/>
<keyword evidence="3" id="KW-1185">Reference proteome</keyword>
<dbReference type="GO" id="GO:0062064">
    <property type="term" value="F:box C/D methylation guide snoRNP complex binding"/>
    <property type="evidence" value="ECO:0007669"/>
    <property type="project" value="TreeGrafter"/>
</dbReference>